<accession>A0A3N4MEY6</accession>
<evidence type="ECO:0000313" key="1">
    <source>
        <dbReference type="EMBL" id="RPD42562.1"/>
    </source>
</evidence>
<comment type="caution">
    <text evidence="1">The sequence shown here is derived from an EMBL/GenBank/DDBJ whole genome shotgun (WGS) entry which is preliminary data.</text>
</comment>
<organism evidence="1 2">
    <name type="scientific">Chitinophaga barathri</name>
    <dbReference type="NCBI Taxonomy" id="1647451"/>
    <lineage>
        <taxon>Bacteria</taxon>
        <taxon>Pseudomonadati</taxon>
        <taxon>Bacteroidota</taxon>
        <taxon>Chitinophagia</taxon>
        <taxon>Chitinophagales</taxon>
        <taxon>Chitinophagaceae</taxon>
        <taxon>Chitinophaga</taxon>
    </lineage>
</organism>
<reference evidence="2" key="1">
    <citation type="submission" date="2018-11" db="EMBL/GenBank/DDBJ databases">
        <title>Chitinophaga lutea sp.nov., isolate from arsenic contaminated soil.</title>
        <authorList>
            <person name="Zong Y."/>
        </authorList>
    </citation>
    <scope>NUCLEOTIDE SEQUENCE [LARGE SCALE GENOMIC DNA]</scope>
    <source>
        <strain evidence="2">YLT18</strain>
    </source>
</reference>
<dbReference type="AlphaFoldDB" id="A0A3N4MEY6"/>
<protein>
    <submittedName>
        <fullName evidence="1">Uncharacterized protein</fullName>
    </submittedName>
</protein>
<gene>
    <name evidence="1" type="ORF">EG028_05145</name>
</gene>
<evidence type="ECO:0000313" key="2">
    <source>
        <dbReference type="Proteomes" id="UP000279089"/>
    </source>
</evidence>
<name>A0A3N4MEY6_9BACT</name>
<dbReference type="EMBL" id="RMBX01000002">
    <property type="protein sequence ID" value="RPD42562.1"/>
    <property type="molecule type" value="Genomic_DNA"/>
</dbReference>
<keyword evidence="2" id="KW-1185">Reference proteome</keyword>
<dbReference type="Proteomes" id="UP000279089">
    <property type="component" value="Unassembled WGS sequence"/>
</dbReference>
<sequence length="142" mass="16724">MVPGEIIKSSARYVFLRHLKQDLPDFSESFFIVELERRGEVNISYKFVLDCIDTTHSLLYGFKENNGKWEKIFSKDVKLHINKDLNQQHIKRFQGINRDEIIATYFEKGKAVSAEYFRDRTISGNSFLIELIANYFPSYSKK</sequence>
<proteinExistence type="predicted"/>